<evidence type="ECO:0000256" key="9">
    <source>
        <dbReference type="ARBA" id="ARBA00023242"/>
    </source>
</evidence>
<dbReference type="UniPathway" id="UPA00886"/>
<comment type="similarity">
    <text evidence="3">Belongs to the NSE2 family.</text>
</comment>
<dbReference type="PROSITE" id="PS51044">
    <property type="entry name" value="ZF_SP_RING"/>
    <property type="match status" value="1"/>
</dbReference>
<evidence type="ECO:0000256" key="3">
    <source>
        <dbReference type="ARBA" id="ARBA00008212"/>
    </source>
</evidence>
<sequence length="412" mass="47312">MSRRSQVRKSHRITDSSPVQNTRTETSSQSPEAILLRYSPPYFSLSAGAKRKIEELYLHHDFTKYKKHIKDATNLITKATYECNDRFWQRNQKFQALNERMRTSENVDDKLKIRFETENKYTQDLGKKVECITAKAEKALRDLIDFGDELSIQSNILHKVAEKVAEEGISSHTSRRQSSQNEVNSNQDKNGIERPVLRGIDIFRTAKRDYKTKYESKGLKERYADHNDYKNFKGMIHDAQNQGPNARPLSDPKYWFSEDRSPNSSSQKQQENEDDEIEMTGATANLKCSFTLQYFEEPYSNKKCKHTYEKSAILDYLNTEGAVPSQGGRRGRPQGSKKITCPTPGCSVTLELEDFFLDERVKQQVIKAKRYEAPNDLADDSDEDGLLEFQRSKQDAILGDDINSDGIIASVD</sequence>
<accession>A0A420IDZ1</accession>
<dbReference type="CDD" id="cd16651">
    <property type="entry name" value="SPL-RING_NSE2"/>
    <property type="match status" value="1"/>
</dbReference>
<evidence type="ECO:0000259" key="12">
    <source>
        <dbReference type="PROSITE" id="PS51044"/>
    </source>
</evidence>
<evidence type="ECO:0000256" key="2">
    <source>
        <dbReference type="ARBA" id="ARBA00004718"/>
    </source>
</evidence>
<dbReference type="PANTHER" id="PTHR21330:SF1">
    <property type="entry name" value="E3 SUMO-PROTEIN LIGASE NSE2"/>
    <property type="match status" value="1"/>
</dbReference>
<dbReference type="GO" id="GO:0061665">
    <property type="term" value="F:SUMO ligase activity"/>
    <property type="evidence" value="ECO:0007669"/>
    <property type="project" value="TreeGrafter"/>
</dbReference>
<reference evidence="13 14" key="1">
    <citation type="journal article" date="2018" name="BMC Genomics">
        <title>Comparative genome analyses reveal sequence features reflecting distinct modes of host-adaptation between dicot and monocot powdery mildew.</title>
        <authorList>
            <person name="Wu Y."/>
            <person name="Ma X."/>
            <person name="Pan Z."/>
            <person name="Kale S.D."/>
            <person name="Song Y."/>
            <person name="King H."/>
            <person name="Zhang Q."/>
            <person name="Presley C."/>
            <person name="Deng X."/>
            <person name="Wei C.I."/>
            <person name="Xiao S."/>
        </authorList>
    </citation>
    <scope>NUCLEOTIDE SEQUENCE [LARGE SCALE GENOMIC DNA]</scope>
    <source>
        <strain evidence="13">UMSG1</strain>
    </source>
</reference>
<feature type="compositionally biased region" description="Polar residues" evidence="11">
    <location>
        <begin position="170"/>
        <end position="189"/>
    </location>
</feature>
<dbReference type="GO" id="GO:0005634">
    <property type="term" value="C:nucleus"/>
    <property type="evidence" value="ECO:0007669"/>
    <property type="project" value="UniProtKB-SubCell"/>
</dbReference>
<evidence type="ECO:0000256" key="4">
    <source>
        <dbReference type="ARBA" id="ARBA00022679"/>
    </source>
</evidence>
<dbReference type="Pfam" id="PF11789">
    <property type="entry name" value="zf-Nse"/>
    <property type="match status" value="1"/>
</dbReference>
<feature type="region of interest" description="Disordered" evidence="11">
    <location>
        <begin position="236"/>
        <end position="276"/>
    </location>
</feature>
<keyword evidence="6 10" id="KW-0863">Zinc-finger</keyword>
<evidence type="ECO:0000313" key="14">
    <source>
        <dbReference type="Proteomes" id="UP000285326"/>
    </source>
</evidence>
<dbReference type="GO" id="GO:0030915">
    <property type="term" value="C:Smc5-Smc6 complex"/>
    <property type="evidence" value="ECO:0007669"/>
    <property type="project" value="InterPro"/>
</dbReference>
<evidence type="ECO:0000256" key="1">
    <source>
        <dbReference type="ARBA" id="ARBA00004123"/>
    </source>
</evidence>
<keyword evidence="4" id="KW-0808">Transferase</keyword>
<dbReference type="Gene3D" id="3.30.40.10">
    <property type="entry name" value="Zinc/RING finger domain, C3HC4 (zinc finger)"/>
    <property type="match status" value="1"/>
</dbReference>
<evidence type="ECO:0000256" key="6">
    <source>
        <dbReference type="ARBA" id="ARBA00022771"/>
    </source>
</evidence>
<dbReference type="GO" id="GO:0000724">
    <property type="term" value="P:double-strand break repair via homologous recombination"/>
    <property type="evidence" value="ECO:0007669"/>
    <property type="project" value="InterPro"/>
</dbReference>
<feature type="region of interest" description="Disordered" evidence="11">
    <location>
        <begin position="167"/>
        <end position="191"/>
    </location>
</feature>
<feature type="compositionally biased region" description="Basic residues" evidence="11">
    <location>
        <begin position="1"/>
        <end position="11"/>
    </location>
</feature>
<dbReference type="GO" id="GO:0008270">
    <property type="term" value="F:zinc ion binding"/>
    <property type="evidence" value="ECO:0007669"/>
    <property type="project" value="UniProtKB-KW"/>
</dbReference>
<dbReference type="SUPFAM" id="SSF57850">
    <property type="entry name" value="RING/U-box"/>
    <property type="match status" value="1"/>
</dbReference>
<dbReference type="AlphaFoldDB" id="A0A420IDZ1"/>
<keyword evidence="5" id="KW-0479">Metal-binding</keyword>
<evidence type="ECO:0000256" key="8">
    <source>
        <dbReference type="ARBA" id="ARBA00022833"/>
    </source>
</evidence>
<keyword evidence="8" id="KW-0862">Zinc</keyword>
<gene>
    <name evidence="13" type="ORF">GcM1_247200</name>
</gene>
<evidence type="ECO:0000313" key="13">
    <source>
        <dbReference type="EMBL" id="RKF72741.1"/>
    </source>
</evidence>
<comment type="caution">
    <text evidence="13">The sequence shown here is derived from an EMBL/GenBank/DDBJ whole genome shotgun (WGS) entry which is preliminary data.</text>
</comment>
<keyword evidence="9" id="KW-0539">Nucleus</keyword>
<feature type="domain" description="SP-RING-type" evidence="12">
    <location>
        <begin position="273"/>
        <end position="376"/>
    </location>
</feature>
<keyword evidence="7" id="KW-0833">Ubl conjugation pathway</keyword>
<dbReference type="InterPro" id="IPR026846">
    <property type="entry name" value="Nse2(Mms21)"/>
</dbReference>
<comment type="subcellular location">
    <subcellularLocation>
        <location evidence="1">Nucleus</location>
    </subcellularLocation>
</comment>
<feature type="region of interest" description="Disordered" evidence="11">
    <location>
        <begin position="1"/>
        <end position="31"/>
    </location>
</feature>
<protein>
    <submittedName>
        <fullName evidence="13">Putative transcription factor c2h2</fullName>
    </submittedName>
</protein>
<name>A0A420IDZ1_9PEZI</name>
<organism evidence="13 14">
    <name type="scientific">Golovinomyces cichoracearum</name>
    <dbReference type="NCBI Taxonomy" id="62708"/>
    <lineage>
        <taxon>Eukaryota</taxon>
        <taxon>Fungi</taxon>
        <taxon>Dikarya</taxon>
        <taxon>Ascomycota</taxon>
        <taxon>Pezizomycotina</taxon>
        <taxon>Leotiomycetes</taxon>
        <taxon>Erysiphales</taxon>
        <taxon>Erysiphaceae</taxon>
        <taxon>Golovinomyces</taxon>
    </lineage>
</organism>
<dbReference type="GO" id="GO:0016925">
    <property type="term" value="P:protein sumoylation"/>
    <property type="evidence" value="ECO:0007669"/>
    <property type="project" value="UniProtKB-UniPathway"/>
</dbReference>
<dbReference type="EMBL" id="MCBS01024711">
    <property type="protein sequence ID" value="RKF72741.1"/>
    <property type="molecule type" value="Genomic_DNA"/>
</dbReference>
<evidence type="ECO:0000256" key="7">
    <source>
        <dbReference type="ARBA" id="ARBA00022786"/>
    </source>
</evidence>
<comment type="pathway">
    <text evidence="2">Protein modification; protein sumoylation.</text>
</comment>
<proteinExistence type="inferred from homology"/>
<dbReference type="InterPro" id="IPR013083">
    <property type="entry name" value="Znf_RING/FYVE/PHD"/>
</dbReference>
<evidence type="ECO:0000256" key="5">
    <source>
        <dbReference type="ARBA" id="ARBA00022723"/>
    </source>
</evidence>
<evidence type="ECO:0000256" key="11">
    <source>
        <dbReference type="SAM" id="MobiDB-lite"/>
    </source>
</evidence>
<dbReference type="PANTHER" id="PTHR21330">
    <property type="entry name" value="E3 SUMO-PROTEIN LIGASE NSE2"/>
    <property type="match status" value="1"/>
</dbReference>
<evidence type="ECO:0000256" key="10">
    <source>
        <dbReference type="PROSITE-ProRule" id="PRU00452"/>
    </source>
</evidence>
<dbReference type="Proteomes" id="UP000285326">
    <property type="component" value="Unassembled WGS sequence"/>
</dbReference>
<dbReference type="InterPro" id="IPR004181">
    <property type="entry name" value="Znf_MIZ"/>
</dbReference>
<feature type="compositionally biased region" description="Polar residues" evidence="11">
    <location>
        <begin position="15"/>
        <end position="31"/>
    </location>
</feature>